<proteinExistence type="predicted"/>
<accession>A0ABM1DPN2</accession>
<feature type="compositionally biased region" description="Basic and acidic residues" evidence="1">
    <location>
        <begin position="67"/>
        <end position="79"/>
    </location>
</feature>
<reference evidence="3" key="1">
    <citation type="submission" date="2025-08" db="UniProtKB">
        <authorList>
            <consortium name="RefSeq"/>
        </authorList>
    </citation>
    <scope>IDENTIFICATION</scope>
</reference>
<evidence type="ECO:0000256" key="1">
    <source>
        <dbReference type="SAM" id="MobiDB-lite"/>
    </source>
</evidence>
<dbReference type="Proteomes" id="UP000695022">
    <property type="component" value="Unplaced"/>
</dbReference>
<feature type="region of interest" description="Disordered" evidence="1">
    <location>
        <begin position="645"/>
        <end position="670"/>
    </location>
</feature>
<gene>
    <name evidence="3" type="primary">LOC106804985</name>
</gene>
<evidence type="ECO:0000313" key="2">
    <source>
        <dbReference type="Proteomes" id="UP000695022"/>
    </source>
</evidence>
<feature type="compositionally biased region" description="Acidic residues" evidence="1">
    <location>
        <begin position="660"/>
        <end position="670"/>
    </location>
</feature>
<feature type="compositionally biased region" description="Basic and acidic residues" evidence="1">
    <location>
        <begin position="110"/>
        <end position="120"/>
    </location>
</feature>
<dbReference type="InterPro" id="IPR006994">
    <property type="entry name" value="TCF25/Rqc1"/>
</dbReference>
<feature type="region of interest" description="Disordered" evidence="1">
    <location>
        <begin position="59"/>
        <end position="124"/>
    </location>
</feature>
<dbReference type="PANTHER" id="PTHR22684">
    <property type="entry name" value="NULP1-RELATED"/>
    <property type="match status" value="1"/>
</dbReference>
<dbReference type="GeneID" id="106804985"/>
<feature type="compositionally biased region" description="Basic residues" evidence="1">
    <location>
        <begin position="97"/>
        <end position="109"/>
    </location>
</feature>
<organism evidence="2 3">
    <name type="scientific">Priapulus caudatus</name>
    <name type="common">Priapulid worm</name>
    <dbReference type="NCBI Taxonomy" id="37621"/>
    <lineage>
        <taxon>Eukaryota</taxon>
        <taxon>Metazoa</taxon>
        <taxon>Ecdysozoa</taxon>
        <taxon>Scalidophora</taxon>
        <taxon>Priapulida</taxon>
        <taxon>Priapulimorpha</taxon>
        <taxon>Priapulimorphida</taxon>
        <taxon>Priapulidae</taxon>
        <taxon>Priapulus</taxon>
    </lineage>
</organism>
<dbReference type="PANTHER" id="PTHR22684:SF0">
    <property type="entry name" value="RIBOSOME QUALITY CONTROL COMPLEX SUBUNIT TCF25"/>
    <property type="match status" value="1"/>
</dbReference>
<dbReference type="RefSeq" id="XP_014661903.1">
    <property type="nucleotide sequence ID" value="XM_014806417.1"/>
</dbReference>
<dbReference type="Pfam" id="PF04910">
    <property type="entry name" value="Tcf25"/>
    <property type="match status" value="1"/>
</dbReference>
<evidence type="ECO:0000313" key="3">
    <source>
        <dbReference type="RefSeq" id="XP_014661903.1"/>
    </source>
</evidence>
<name>A0ABM1DPN2_PRICU</name>
<sequence length="670" mass="76155">MSSRALKKLHGSDELSIAGLVDVESDCEDELDPLQIPAECSQDGATDSRHVLNRFELLNDIDDDDADSSKSEPDVDLAEKQSQAKVTAVKDAAQTKPKSKKKKKKKKNHKESSSLESKLENEDEVDASIRQVQEILGASDMSLEMPLTFIGDLHVTKEMRSLLTVEHRYLNPDSEMKRKFGAKVVQTDKSKRRNRRFQRTSWLARPKDSWPQFSKSGLSMQLLDTKQGAQYFTFIHSKDYQTAQFQFYDAVESHQPDNIVQVLNLQPYHLDALLQLSEVFKINEDIQMAAELLERALFCCENAFHPVFNITQGNCRLDYRRPENRSFYIAIFKHILFVGQRGCYRTALEFCKLLLSLDPDGDPLCVLLMIDYYAVKSEQYEYLIRMYMEWEAHRNLSQLPNFAFSVPLATFYQRLLEGKTTHDADEMLQEALLQFPALLMPLLNKCNVVPDTDVTRHELFGLKSEASDPEALRQLLSLYVGRSHGLWKDAAVVTWLENNVRSVMARASSNDSLVRDYRQKKQSRYRGTPRNILRHMLMSEIPDATASLPRDMANTPFMSYDPLPPTDSIVSYKRPARDPKPEEGYGSLGMFFRSMLPNFNAEDLVPAHGEVAEAAGAAGGLQGQQELRQGFGNLMHALRDLLNQIQPVPPPATEQANGTEDGDSNDEWND</sequence>
<keyword evidence="2" id="KW-1185">Reference proteome</keyword>
<protein>
    <submittedName>
        <fullName evidence="3">Transcription factor 25-like</fullName>
    </submittedName>
</protein>